<name>A0A6J5KNW5_9CAUD</name>
<dbReference type="InterPro" id="IPR032096">
    <property type="entry name" value="DUF4815"/>
</dbReference>
<gene>
    <name evidence="2" type="ORF">UFOVP49_9</name>
</gene>
<proteinExistence type="predicted"/>
<evidence type="ECO:0000313" key="2">
    <source>
        <dbReference type="EMBL" id="CAB4124104.1"/>
    </source>
</evidence>
<accession>A0A6J5KNW5</accession>
<feature type="domain" description="DUF4815" evidence="1">
    <location>
        <begin position="161"/>
        <end position="338"/>
    </location>
</feature>
<evidence type="ECO:0000259" key="1">
    <source>
        <dbReference type="Pfam" id="PF16075"/>
    </source>
</evidence>
<feature type="domain" description="DUF4815" evidence="1">
    <location>
        <begin position="877"/>
        <end position="1110"/>
    </location>
</feature>
<dbReference type="EMBL" id="LR796178">
    <property type="protein sequence ID" value="CAB4124104.1"/>
    <property type="molecule type" value="Genomic_DNA"/>
</dbReference>
<feature type="domain" description="DUF4815" evidence="1">
    <location>
        <begin position="19"/>
        <end position="105"/>
    </location>
</feature>
<sequence length="1208" mass="132673">MEFNVNPYYDDFESANGPRENNYMRILFKPGYAVQARELTQLQTIIQNQIKEFGNHIFHDGSPVHGGHLSLDTGIIALKLAKQYNSIDVNPSVFKDQLIVKNTGNSKKSARVIATDDSQVYPTIMVKYLTNSFDADDTIVSSIDNSIAAKLLAADFETVGSVVSINEGVFYVGGFFVYVAPQSIVLEAYSTTPTYKIGLEIDESFVNVTEDSTLADPAQQSFNYQAPGADRYKFGLNLAKRELTSTDDSKFFELLRVENGVITKQVTYPLYSDIENTLARRTYDQSGSFTVKPFTVSATANTDVTSKFDLDISSGKAYVKGYEFETIGTTRYSLDKARTKNESSDFDLSLEYGNYVAVTNVFSGSSSGIFDITEYAILDLHTVPVANINTSSALAYANTKIGTARIRNMTHGGANVYYAHLLDSNTSPAVFTPQNVISDPKNSVILPIYYSDVNSAYNNIELSVVSGTSVGDTRKIIGYTGTTKTAIVDRNFTSNLDSTSVVSLNYGVKDIDSIVVAPTTTAAAVFGGQNPANAVYPCMDIASQSRTIAGNTYFGGTNLNRLVFTLPELYVANDSFSNVDYYSRKLVTDTFNSSGILTLAEGSQLATGIESFYYGTVGQTLSSTTVETNFIVFVKDKLASPFENGQIINFTTGGASILRNSTTSMQLNAGVAASFVADIFVNVKVNVGDSATAQFRRQKTLHGDSSLLALRSTDSSLNGPTAVGSDVKVDTANGFVWYTASSAISNTPGHKQSLFVPDVFNIIKIFDSGNIAYEPNVSNAIDITNNYLFDSGQNDNYYDHASIMLKDTANPPAGQMVVMMQYFDHNDGAPRGFFNVDSYDDAVYNSNIIPVYNSKTAGTFSLRDAIDFRPTRAISTSDVFNVDGLSVPNPDLPMTLTYNFFLPRIDKLIATQNKEFKILTGIPSYVPVEPSDSEDGMTLYTIYVPPYTFDVRDIKFKYFENKRYTMRDIGRLEKRIEQVEYYTSLSLLENKARSQSVLYEDAVLQKEKYGIVVDQFDGFNIADNRNSDLVCQISFNELKPYKVTNSIKLNLVGADRPYRTHDKTYSLTFTETPVISQSSATKSINVQPYLFAQFIGKAKLTPESDHWFSTKITPEVVVPPADVITPARPPVEAPLTPTTGSTQTIVWSTDLNNVGYGYVPWMNFWTTGVTTWVDVSGNVVTSQQIKNSISVIDEPMTVSIDAGGGLGQ</sequence>
<protein>
    <recommendedName>
        <fullName evidence="1">DUF4815 domain-containing protein</fullName>
    </recommendedName>
</protein>
<dbReference type="Pfam" id="PF16075">
    <property type="entry name" value="DUF4815"/>
    <property type="match status" value="3"/>
</dbReference>
<organism evidence="2">
    <name type="scientific">uncultured Caudovirales phage</name>
    <dbReference type="NCBI Taxonomy" id="2100421"/>
    <lineage>
        <taxon>Viruses</taxon>
        <taxon>Duplodnaviria</taxon>
        <taxon>Heunggongvirae</taxon>
        <taxon>Uroviricota</taxon>
        <taxon>Caudoviricetes</taxon>
        <taxon>Peduoviridae</taxon>
        <taxon>Maltschvirus</taxon>
        <taxon>Maltschvirus maltsch</taxon>
    </lineage>
</organism>
<reference evidence="2" key="1">
    <citation type="submission" date="2020-04" db="EMBL/GenBank/DDBJ databases">
        <authorList>
            <person name="Chiriac C."/>
            <person name="Salcher M."/>
            <person name="Ghai R."/>
            <person name="Kavagutti S V."/>
        </authorList>
    </citation>
    <scope>NUCLEOTIDE SEQUENCE</scope>
</reference>